<dbReference type="AlphaFoldDB" id="A0A0K2GDP0"/>
<feature type="signal peptide" evidence="1">
    <location>
        <begin position="1"/>
        <end position="20"/>
    </location>
</feature>
<dbReference type="PATRIC" id="fig|42253.5.peg.2516"/>
<dbReference type="Proteomes" id="UP000069205">
    <property type="component" value="Chromosome"/>
</dbReference>
<evidence type="ECO:0008006" key="4">
    <source>
        <dbReference type="Google" id="ProtNLM"/>
    </source>
</evidence>
<gene>
    <name evidence="2" type="ORF">NITMOv2_2551</name>
</gene>
<evidence type="ECO:0000313" key="2">
    <source>
        <dbReference type="EMBL" id="ALA58964.1"/>
    </source>
</evidence>
<reference evidence="2 3" key="1">
    <citation type="journal article" date="2015" name="Proc. Natl. Acad. Sci. U.S.A.">
        <title>Expanded metabolic versatility of ubiquitous nitrite-oxidizing bacteria from the genus Nitrospira.</title>
        <authorList>
            <person name="Koch H."/>
            <person name="Lucker S."/>
            <person name="Albertsen M."/>
            <person name="Kitzinger K."/>
            <person name="Herbold C."/>
            <person name="Spieck E."/>
            <person name="Nielsen P.H."/>
            <person name="Wagner M."/>
            <person name="Daims H."/>
        </authorList>
    </citation>
    <scope>NUCLEOTIDE SEQUENCE [LARGE SCALE GENOMIC DNA]</scope>
    <source>
        <strain evidence="2 3">NSP M-1</strain>
    </source>
</reference>
<sequence>MTALTAVGLLYAALSLAAVAPQGQVEGEVMQVFSTMIVIKNEQGHATILQLTPRTQLGAQFKPGDKVVAYVTPYGVSSVQLKANTAQIP</sequence>
<evidence type="ECO:0000256" key="1">
    <source>
        <dbReference type="SAM" id="SignalP"/>
    </source>
</evidence>
<accession>A0A0K2GDP0</accession>
<keyword evidence="1" id="KW-0732">Signal</keyword>
<evidence type="ECO:0000313" key="3">
    <source>
        <dbReference type="Proteomes" id="UP000069205"/>
    </source>
</evidence>
<dbReference type="EMBL" id="CP011801">
    <property type="protein sequence ID" value="ALA58964.1"/>
    <property type="molecule type" value="Genomic_DNA"/>
</dbReference>
<keyword evidence="3" id="KW-1185">Reference proteome</keyword>
<proteinExistence type="predicted"/>
<protein>
    <recommendedName>
        <fullName evidence="4">DUF5666 domain-containing protein</fullName>
    </recommendedName>
</protein>
<organism evidence="2 3">
    <name type="scientific">Nitrospira moscoviensis</name>
    <dbReference type="NCBI Taxonomy" id="42253"/>
    <lineage>
        <taxon>Bacteria</taxon>
        <taxon>Pseudomonadati</taxon>
        <taxon>Nitrospirota</taxon>
        <taxon>Nitrospiria</taxon>
        <taxon>Nitrospirales</taxon>
        <taxon>Nitrospiraceae</taxon>
        <taxon>Nitrospira</taxon>
    </lineage>
</organism>
<name>A0A0K2GDP0_NITMO</name>
<feature type="chain" id="PRO_5005476955" description="DUF5666 domain-containing protein" evidence="1">
    <location>
        <begin position="21"/>
        <end position="89"/>
    </location>
</feature>
<dbReference type="KEGG" id="nmv:NITMOv2_2551"/>